<keyword evidence="4 5" id="KW-0472">Membrane</keyword>
<feature type="transmembrane region" description="Helical" evidence="5">
    <location>
        <begin position="6"/>
        <end position="26"/>
    </location>
</feature>
<dbReference type="InterPro" id="IPR002541">
    <property type="entry name" value="Cyt_c_assembly"/>
</dbReference>
<evidence type="ECO:0000259" key="6">
    <source>
        <dbReference type="Pfam" id="PF01578"/>
    </source>
</evidence>
<evidence type="ECO:0000313" key="8">
    <source>
        <dbReference type="Proteomes" id="UP001436297"/>
    </source>
</evidence>
<protein>
    <submittedName>
        <fullName evidence="7">Cytochrome c biogenesis protein CcsA</fullName>
    </submittedName>
</protein>
<evidence type="ECO:0000256" key="1">
    <source>
        <dbReference type="ARBA" id="ARBA00004141"/>
    </source>
</evidence>
<evidence type="ECO:0000256" key="5">
    <source>
        <dbReference type="SAM" id="Phobius"/>
    </source>
</evidence>
<dbReference type="InterPro" id="IPR045062">
    <property type="entry name" value="Cyt_c_biogenesis_CcsA/CcmC"/>
</dbReference>
<keyword evidence="8" id="KW-1185">Reference proteome</keyword>
<comment type="subcellular location">
    <subcellularLocation>
        <location evidence="1">Membrane</location>
        <topology evidence="1">Multi-pass membrane protein</topology>
    </subcellularLocation>
</comment>
<dbReference type="EMBL" id="CP128355">
    <property type="protein sequence ID" value="XAF70293.1"/>
    <property type="molecule type" value="Genomic_DNA"/>
</dbReference>
<dbReference type="PANTHER" id="PTHR30071">
    <property type="entry name" value="HEME EXPORTER PROTEIN C"/>
    <property type="match status" value="1"/>
</dbReference>
<name>A0ABZ3EC99_9STAP</name>
<evidence type="ECO:0000256" key="4">
    <source>
        <dbReference type="ARBA" id="ARBA00023136"/>
    </source>
</evidence>
<gene>
    <name evidence="7" type="primary">ccsA</name>
    <name evidence="7" type="ORF">QQM35_09485</name>
</gene>
<feature type="transmembrane region" description="Helical" evidence="5">
    <location>
        <begin position="249"/>
        <end position="272"/>
    </location>
</feature>
<organism evidence="7 8">
    <name type="scientific">Staphylococcus hsinchuensis</name>
    <dbReference type="NCBI Taxonomy" id="3051183"/>
    <lineage>
        <taxon>Bacteria</taxon>
        <taxon>Bacillati</taxon>
        <taxon>Bacillota</taxon>
        <taxon>Bacilli</taxon>
        <taxon>Bacillales</taxon>
        <taxon>Staphylococcaceae</taxon>
        <taxon>Staphylococcus</taxon>
    </lineage>
</organism>
<dbReference type="Proteomes" id="UP001436297">
    <property type="component" value="Chromosome"/>
</dbReference>
<evidence type="ECO:0000256" key="2">
    <source>
        <dbReference type="ARBA" id="ARBA00022692"/>
    </source>
</evidence>
<feature type="transmembrane region" description="Helical" evidence="5">
    <location>
        <begin position="97"/>
        <end position="117"/>
    </location>
</feature>
<evidence type="ECO:0000313" key="7">
    <source>
        <dbReference type="EMBL" id="XAF70293.1"/>
    </source>
</evidence>
<dbReference type="Pfam" id="PF01578">
    <property type="entry name" value="Cytochrom_C_asm"/>
    <property type="match status" value="1"/>
</dbReference>
<proteinExistence type="predicted"/>
<feature type="transmembrane region" description="Helical" evidence="5">
    <location>
        <begin position="132"/>
        <end position="158"/>
    </location>
</feature>
<feature type="transmembrane region" description="Helical" evidence="5">
    <location>
        <begin position="221"/>
        <end position="237"/>
    </location>
</feature>
<sequence>MQDILLIRLNELLLIIYLFSIACYFYDFVKKHHLASKIGFVTLGIVWVLQTISLSIYINVTNQLPLVNIFNILFALAWLIISISLVISVIKQINISIFLFNMVGFVLIAMSTFQPMYYNSTNKHLNIINELLIVHIILATISYALFTFAFVNAILYIIQYNNLKQKRFTQKYFRLGSVATLEQTVFISSLVGFVFIILSIILGAQWGFNTLGVKILLDPKVVLSSIITVLYGLYLYFRVRHKFNKNKLIYFNIILFSISMLNLIFTSHFSVIH</sequence>
<reference evidence="7 8" key="1">
    <citation type="journal article" date="2024" name="Pathogens">
        <title>Staphylococcus hsinchuensis sp. nov., Isolated from Soymilk.</title>
        <authorList>
            <person name="Wang Y.T."/>
            <person name="Lin Y.C."/>
            <person name="Hsieh Y.H."/>
            <person name="Lin Y.T."/>
            <person name="Hamada M."/>
            <person name="Chen C.C."/>
            <person name="Liou J.S."/>
            <person name="Lee A.Y."/>
            <person name="Zhang W.L."/>
            <person name="Chen Y.T."/>
            <person name="Huang C.H."/>
        </authorList>
    </citation>
    <scope>NUCLEOTIDE SEQUENCE [LARGE SCALE GENOMIC DNA]</scope>
    <source>
        <strain evidence="7 8">H164</strain>
    </source>
</reference>
<keyword evidence="2 5" id="KW-0812">Transmembrane</keyword>
<evidence type="ECO:0000256" key="3">
    <source>
        <dbReference type="ARBA" id="ARBA00022989"/>
    </source>
</evidence>
<dbReference type="PANTHER" id="PTHR30071:SF15">
    <property type="entry name" value="PROTEIN HEMX"/>
    <property type="match status" value="1"/>
</dbReference>
<feature type="domain" description="Cytochrome c assembly protein" evidence="6">
    <location>
        <begin position="67"/>
        <end position="265"/>
    </location>
</feature>
<feature type="transmembrane region" description="Helical" evidence="5">
    <location>
        <begin position="38"/>
        <end position="60"/>
    </location>
</feature>
<accession>A0ABZ3EC99</accession>
<feature type="transmembrane region" description="Helical" evidence="5">
    <location>
        <begin position="66"/>
        <end position="90"/>
    </location>
</feature>
<feature type="transmembrane region" description="Helical" evidence="5">
    <location>
        <begin position="179"/>
        <end position="201"/>
    </location>
</feature>
<dbReference type="RefSeq" id="WP_251520035.1">
    <property type="nucleotide sequence ID" value="NZ_CP128355.1"/>
</dbReference>
<keyword evidence="3 5" id="KW-1133">Transmembrane helix</keyword>